<evidence type="ECO:0000313" key="2">
    <source>
        <dbReference type="Proteomes" id="UP000553193"/>
    </source>
</evidence>
<keyword evidence="2" id="KW-1185">Reference proteome</keyword>
<dbReference type="RefSeq" id="WP_184386348.1">
    <property type="nucleotide sequence ID" value="NZ_JACIDJ010000008.1"/>
</dbReference>
<dbReference type="Proteomes" id="UP000553193">
    <property type="component" value="Unassembled WGS sequence"/>
</dbReference>
<dbReference type="EMBL" id="JACIDJ010000008">
    <property type="protein sequence ID" value="MBB3900116.1"/>
    <property type="molecule type" value="Genomic_DNA"/>
</dbReference>
<organism evidence="1 2">
    <name type="scientific">Roseococcus suduntuyensis</name>
    <dbReference type="NCBI Taxonomy" id="455361"/>
    <lineage>
        <taxon>Bacteria</taxon>
        <taxon>Pseudomonadati</taxon>
        <taxon>Pseudomonadota</taxon>
        <taxon>Alphaproteobacteria</taxon>
        <taxon>Acetobacterales</taxon>
        <taxon>Roseomonadaceae</taxon>
        <taxon>Roseococcus</taxon>
    </lineage>
</organism>
<dbReference type="AlphaFoldDB" id="A0A840AHT4"/>
<gene>
    <name evidence="1" type="ORF">GGQ83_003586</name>
</gene>
<sequence length="130" mass="14639">MIRVTVVVREVGRLSPDYSIDFDLPQIPAVGDYLSVQRPDTPDPYGEDLIVRQVWWRLKYPSTEGYARSGQPVPVGKVQEIFVECDQAIGPWTSDRSRDYLTAAYTGRGLQIPELEVARLSIRQDGSAVK</sequence>
<reference evidence="1 2" key="1">
    <citation type="submission" date="2020-08" db="EMBL/GenBank/DDBJ databases">
        <title>Genomic Encyclopedia of Type Strains, Phase IV (KMG-IV): sequencing the most valuable type-strain genomes for metagenomic binning, comparative biology and taxonomic classification.</title>
        <authorList>
            <person name="Goeker M."/>
        </authorList>
    </citation>
    <scope>NUCLEOTIDE SEQUENCE [LARGE SCALE GENOMIC DNA]</scope>
    <source>
        <strain evidence="1 2">DSM 19979</strain>
    </source>
</reference>
<evidence type="ECO:0000313" key="1">
    <source>
        <dbReference type="EMBL" id="MBB3900116.1"/>
    </source>
</evidence>
<name>A0A840AHT4_9PROT</name>
<accession>A0A840AHT4</accession>
<protein>
    <submittedName>
        <fullName evidence="1">Uncharacterized protein</fullName>
    </submittedName>
</protein>
<comment type="caution">
    <text evidence="1">The sequence shown here is derived from an EMBL/GenBank/DDBJ whole genome shotgun (WGS) entry which is preliminary data.</text>
</comment>
<proteinExistence type="predicted"/>